<proteinExistence type="predicted"/>
<evidence type="ECO:0000313" key="5">
    <source>
        <dbReference type="Proteomes" id="UP000501107"/>
    </source>
</evidence>
<evidence type="ECO:0000313" key="2">
    <source>
        <dbReference type="EMBL" id="AJG74269.1"/>
    </source>
</evidence>
<dbReference type="PROSITE" id="PS51186">
    <property type="entry name" value="GNAT"/>
    <property type="match status" value="1"/>
</dbReference>
<protein>
    <submittedName>
        <fullName evidence="2">Acetyltransferase family protein</fullName>
    </submittedName>
    <submittedName>
        <fullName evidence="3">GNAT family N-acetyltransferase</fullName>
    </submittedName>
</protein>
<evidence type="ECO:0000313" key="3">
    <source>
        <dbReference type="EMBL" id="QKH27595.1"/>
    </source>
</evidence>
<accession>A0A0B5XB70</accession>
<evidence type="ECO:0000259" key="1">
    <source>
        <dbReference type="PROSITE" id="PS51186"/>
    </source>
</evidence>
<dbReference type="PANTHER" id="PTHR43792:SF1">
    <property type="entry name" value="N-ACETYLTRANSFERASE DOMAIN-CONTAINING PROTEIN"/>
    <property type="match status" value="1"/>
</dbReference>
<dbReference type="AlphaFoldDB" id="A0A0B5XB70"/>
<evidence type="ECO:0000313" key="4">
    <source>
        <dbReference type="Proteomes" id="UP000031876"/>
    </source>
</evidence>
<name>A0A0B5XB70_BACTU</name>
<keyword evidence="3" id="KW-0808">Transferase</keyword>
<dbReference type="InterPro" id="IPR016181">
    <property type="entry name" value="Acyl_CoA_acyltransferase"/>
</dbReference>
<dbReference type="CDD" id="cd04301">
    <property type="entry name" value="NAT_SF"/>
    <property type="match status" value="1"/>
</dbReference>
<dbReference type="Pfam" id="PF13302">
    <property type="entry name" value="Acetyltransf_3"/>
    <property type="match status" value="1"/>
</dbReference>
<organism evidence="3 5">
    <name type="scientific">Bacillus thuringiensis</name>
    <dbReference type="NCBI Taxonomy" id="1428"/>
    <lineage>
        <taxon>Bacteria</taxon>
        <taxon>Bacillati</taxon>
        <taxon>Bacillota</taxon>
        <taxon>Bacilli</taxon>
        <taxon>Bacillales</taxon>
        <taxon>Bacillaceae</taxon>
        <taxon>Bacillus</taxon>
        <taxon>Bacillus cereus group</taxon>
    </lineage>
</organism>
<dbReference type="RefSeq" id="WP_000461347.1">
    <property type="nucleotide sequence ID" value="NZ_CP009335.1"/>
</dbReference>
<dbReference type="GO" id="GO:0016747">
    <property type="term" value="F:acyltransferase activity, transferring groups other than amino-acyl groups"/>
    <property type="evidence" value="ECO:0007669"/>
    <property type="project" value="InterPro"/>
</dbReference>
<dbReference type="EMBL" id="CP009335">
    <property type="protein sequence ID" value="AJG74269.1"/>
    <property type="molecule type" value="Genomic_DNA"/>
</dbReference>
<dbReference type="InterPro" id="IPR051531">
    <property type="entry name" value="N-acetyltransferase"/>
</dbReference>
<dbReference type="EMBL" id="CP053980">
    <property type="protein sequence ID" value="QKH27595.1"/>
    <property type="molecule type" value="Genomic_DNA"/>
</dbReference>
<reference evidence="2 4" key="1">
    <citation type="journal article" date="2015" name="Genome Announc.">
        <title>Complete genome sequences for 35 biothreat assay-relevant bacillus species.</title>
        <authorList>
            <person name="Johnson S.L."/>
            <person name="Daligault H.E."/>
            <person name="Davenport K.W."/>
            <person name="Jaissle J."/>
            <person name="Frey K.G."/>
            <person name="Ladner J.T."/>
            <person name="Broomall S.M."/>
            <person name="Bishop-Lilly K.A."/>
            <person name="Bruce D.C."/>
            <person name="Gibbons H.S."/>
            <person name="Coyne S.R."/>
            <person name="Lo C.C."/>
            <person name="Meincke L."/>
            <person name="Munk A.C."/>
            <person name="Koroleva G.I."/>
            <person name="Rosenzweig C.N."/>
            <person name="Palacios G.F."/>
            <person name="Redden C.L."/>
            <person name="Minogue T.D."/>
            <person name="Chain P.S."/>
        </authorList>
    </citation>
    <scope>NUCLEOTIDE SEQUENCE [LARGE SCALE GENOMIC DNA]</scope>
    <source>
        <strain evidence="2 4">HD1011</strain>
    </source>
</reference>
<sequence length="175" mass="20471">MFEEKKVIHTKRLLMRKPLIEDTDQFYSIIKEDAVGKWLAKSSGMSKEEAKDYVIQLISHWEQYDFGVWLVVNRNTDKLLGHCGLRKIDETGEIEIMYLLDPEYWGNGYASEAAKASIQYAKEMMNEKRIIARVKVENENSKKLLRNLGFTYTHDVDHSGRLLSYFELKTSLDKL</sequence>
<dbReference type="SUPFAM" id="SSF55729">
    <property type="entry name" value="Acyl-CoA N-acyltransferases (Nat)"/>
    <property type="match status" value="1"/>
</dbReference>
<dbReference type="InterPro" id="IPR000182">
    <property type="entry name" value="GNAT_dom"/>
</dbReference>
<dbReference type="KEGG" id="btw:BF38_4015"/>
<dbReference type="Proteomes" id="UP000501107">
    <property type="component" value="Chromosome"/>
</dbReference>
<reference evidence="3 5" key="2">
    <citation type="submission" date="2020-05" db="EMBL/GenBank/DDBJ databases">
        <title>FDA dAtabase for Regulatory Grade micrObial Sequences (FDA-ARGOS): Supporting development and validation of Infectious Disease Dx tests.</title>
        <authorList>
            <person name="Nelson B."/>
            <person name="Plummer A."/>
            <person name="Tallon L."/>
            <person name="Sadzewicz L."/>
            <person name="Zhao X."/>
            <person name="Vavikolanu K."/>
            <person name="Mehta A."/>
            <person name="Aluvathingal J."/>
            <person name="Nadendla S."/>
            <person name="Myers T."/>
            <person name="Yan Y."/>
            <person name="Sichtig H."/>
        </authorList>
    </citation>
    <scope>NUCLEOTIDE SEQUENCE [LARGE SCALE GENOMIC DNA]</scope>
    <source>
        <strain evidence="3 5">FDAARGOS_795</strain>
    </source>
</reference>
<dbReference type="Proteomes" id="UP000031876">
    <property type="component" value="Chromosome"/>
</dbReference>
<dbReference type="Gene3D" id="3.40.630.30">
    <property type="match status" value="1"/>
</dbReference>
<feature type="domain" description="N-acetyltransferase" evidence="1">
    <location>
        <begin position="13"/>
        <end position="173"/>
    </location>
</feature>
<dbReference type="PANTHER" id="PTHR43792">
    <property type="entry name" value="GNAT FAMILY, PUTATIVE (AFU_ORTHOLOGUE AFUA_3G00765)-RELATED-RELATED"/>
    <property type="match status" value="1"/>
</dbReference>
<gene>
    <name evidence="2" type="ORF">BF38_4015</name>
    <name evidence="3" type="ORF">FOC89_27820</name>
</gene>